<dbReference type="GO" id="GO:0003723">
    <property type="term" value="F:RNA binding"/>
    <property type="evidence" value="ECO:0007669"/>
    <property type="project" value="InterPro"/>
</dbReference>
<organism evidence="2 3">
    <name type="scientific">Zizania palustris</name>
    <name type="common">Northern wild rice</name>
    <dbReference type="NCBI Taxonomy" id="103762"/>
    <lineage>
        <taxon>Eukaryota</taxon>
        <taxon>Viridiplantae</taxon>
        <taxon>Streptophyta</taxon>
        <taxon>Embryophyta</taxon>
        <taxon>Tracheophyta</taxon>
        <taxon>Spermatophyta</taxon>
        <taxon>Magnoliopsida</taxon>
        <taxon>Liliopsida</taxon>
        <taxon>Poales</taxon>
        <taxon>Poaceae</taxon>
        <taxon>BOP clade</taxon>
        <taxon>Oryzoideae</taxon>
        <taxon>Oryzeae</taxon>
        <taxon>Zizaniinae</taxon>
        <taxon>Zizania</taxon>
    </lineage>
</organism>
<gene>
    <name evidence="2" type="ORF">GUJ93_ZPchr0001g33140</name>
</gene>
<dbReference type="NCBIfam" id="TIGR00756">
    <property type="entry name" value="PPR"/>
    <property type="match status" value="2"/>
</dbReference>
<evidence type="ECO:0000256" key="1">
    <source>
        <dbReference type="PROSITE-ProRule" id="PRU00708"/>
    </source>
</evidence>
<dbReference type="Pfam" id="PF01535">
    <property type="entry name" value="PPR"/>
    <property type="match status" value="1"/>
</dbReference>
<dbReference type="InterPro" id="IPR002885">
    <property type="entry name" value="PPR_rpt"/>
</dbReference>
<proteinExistence type="predicted"/>
<dbReference type="InterPro" id="IPR046960">
    <property type="entry name" value="PPR_At4g14850-like_plant"/>
</dbReference>
<reference evidence="2" key="1">
    <citation type="journal article" date="2021" name="bioRxiv">
        <title>Whole Genome Assembly and Annotation of Northern Wild Rice, Zizania palustris L., Supports a Whole Genome Duplication in the Zizania Genus.</title>
        <authorList>
            <person name="Haas M."/>
            <person name="Kono T."/>
            <person name="Macchietto M."/>
            <person name="Millas R."/>
            <person name="McGilp L."/>
            <person name="Shao M."/>
            <person name="Duquette J."/>
            <person name="Hirsch C.N."/>
            <person name="Kimball J."/>
        </authorList>
    </citation>
    <scope>NUCLEOTIDE SEQUENCE</scope>
    <source>
        <tissue evidence="2">Fresh leaf tissue</tissue>
    </source>
</reference>
<evidence type="ECO:0008006" key="4">
    <source>
        <dbReference type="Google" id="ProtNLM"/>
    </source>
</evidence>
<reference evidence="2" key="2">
    <citation type="submission" date="2021-02" db="EMBL/GenBank/DDBJ databases">
        <authorList>
            <person name="Kimball J.A."/>
            <person name="Haas M.W."/>
            <person name="Macchietto M."/>
            <person name="Kono T."/>
            <person name="Duquette J."/>
            <person name="Shao M."/>
        </authorList>
    </citation>
    <scope>NUCLEOTIDE SEQUENCE</scope>
    <source>
        <tissue evidence="2">Fresh leaf tissue</tissue>
    </source>
</reference>
<evidence type="ECO:0000313" key="3">
    <source>
        <dbReference type="Proteomes" id="UP000729402"/>
    </source>
</evidence>
<feature type="repeat" description="PPR" evidence="1">
    <location>
        <begin position="5"/>
        <end position="39"/>
    </location>
</feature>
<protein>
    <recommendedName>
        <fullName evidence="4">Pentatricopeptide repeat-containing protein</fullName>
    </recommendedName>
</protein>
<dbReference type="AlphaFoldDB" id="A0A8J5V9D7"/>
<dbReference type="PROSITE" id="PS51375">
    <property type="entry name" value="PPR"/>
    <property type="match status" value="2"/>
</dbReference>
<dbReference type="OrthoDB" id="785341at2759"/>
<feature type="repeat" description="PPR" evidence="1">
    <location>
        <begin position="86"/>
        <end position="120"/>
    </location>
</feature>
<dbReference type="PROSITE" id="PS51257">
    <property type="entry name" value="PROKAR_LIPOPROTEIN"/>
    <property type="match status" value="1"/>
</dbReference>
<sequence length="135" mass="14213">MPQKNVVAWTSVMSGCTRNGCPEAALAMFADMVESGVAPNDFACNAALVACAGLGALRAGEQVHSLAVRAGFAGDAWIGSCLIELYVVGYTSLISAFCRNGEFELAAETLALMMRQGLEGWKRHCKCSGVNFTAQ</sequence>
<keyword evidence="3" id="KW-1185">Reference proteome</keyword>
<evidence type="ECO:0000313" key="2">
    <source>
        <dbReference type="EMBL" id="KAG8055905.1"/>
    </source>
</evidence>
<dbReference type="PANTHER" id="PTHR47926">
    <property type="entry name" value="PENTATRICOPEPTIDE REPEAT-CONTAINING PROTEIN"/>
    <property type="match status" value="1"/>
</dbReference>
<dbReference type="Pfam" id="PF13041">
    <property type="entry name" value="PPR_2"/>
    <property type="match status" value="1"/>
</dbReference>
<dbReference type="EMBL" id="JAAALK010000288">
    <property type="protein sequence ID" value="KAG8055905.1"/>
    <property type="molecule type" value="Genomic_DNA"/>
</dbReference>
<name>A0A8J5V9D7_ZIZPA</name>
<accession>A0A8J5V9D7</accession>
<comment type="caution">
    <text evidence="2">The sequence shown here is derived from an EMBL/GenBank/DDBJ whole genome shotgun (WGS) entry which is preliminary data.</text>
</comment>
<dbReference type="GO" id="GO:0009451">
    <property type="term" value="P:RNA modification"/>
    <property type="evidence" value="ECO:0007669"/>
    <property type="project" value="InterPro"/>
</dbReference>
<dbReference type="Proteomes" id="UP000729402">
    <property type="component" value="Unassembled WGS sequence"/>
</dbReference>